<evidence type="ECO:0000313" key="1">
    <source>
        <dbReference type="EMBL" id="MBM3225309.1"/>
    </source>
</evidence>
<evidence type="ECO:0000313" key="2">
    <source>
        <dbReference type="Proteomes" id="UP000712673"/>
    </source>
</evidence>
<dbReference type="Gene3D" id="1.10.510.10">
    <property type="entry name" value="Transferase(Phosphotransferase) domain 1"/>
    <property type="match status" value="1"/>
</dbReference>
<evidence type="ECO:0008006" key="3">
    <source>
        <dbReference type="Google" id="ProtNLM"/>
    </source>
</evidence>
<dbReference type="Pfam" id="PF06293">
    <property type="entry name" value="Kdo"/>
    <property type="match status" value="1"/>
</dbReference>
<comment type="caution">
    <text evidence="1">The sequence shown here is derived from an EMBL/GenBank/DDBJ whole genome shotgun (WGS) entry which is preliminary data.</text>
</comment>
<sequence>MTSSTHSPLPYTLQPFHAGRVHGLVHPQLATFVEALRASEQQTASPELPVYRQYPNRVYEVRVPAALGLPWPGLVVKRFGWRGVQHYLASPLKRSRAMKAYRTACHLLRHGLRTPLPVGVFAERRWGFVQYNAYVTAAVPEVITLQQYYATLPEGPAGLAEVLQLVADYTRRMHDSGLWHRDLVTSNVLLTGTAGQRQVYLVDLNRARQLPTMPLCVRAMDLARMGLQEGLGHFVAAYSTGRFSTTRLLWLMHLYGRWRTWRWRIRQVLRPLRARLRL</sequence>
<dbReference type="Proteomes" id="UP000712673">
    <property type="component" value="Unassembled WGS sequence"/>
</dbReference>
<gene>
    <name evidence="1" type="ORF">FJZ47_16110</name>
</gene>
<accession>A0A937W4K6</accession>
<dbReference type="AlphaFoldDB" id="A0A937W4K6"/>
<dbReference type="InterPro" id="IPR011009">
    <property type="entry name" value="Kinase-like_dom_sf"/>
</dbReference>
<proteinExistence type="predicted"/>
<protein>
    <recommendedName>
        <fullName evidence="3">Protein kinase domain-containing protein</fullName>
    </recommendedName>
</protein>
<organism evidence="1 2">
    <name type="scientific">Tectimicrobiota bacterium</name>
    <dbReference type="NCBI Taxonomy" id="2528274"/>
    <lineage>
        <taxon>Bacteria</taxon>
        <taxon>Pseudomonadati</taxon>
        <taxon>Nitrospinota/Tectimicrobiota group</taxon>
        <taxon>Candidatus Tectimicrobiota</taxon>
    </lineage>
</organism>
<dbReference type="SUPFAM" id="SSF56112">
    <property type="entry name" value="Protein kinase-like (PK-like)"/>
    <property type="match status" value="1"/>
</dbReference>
<name>A0A937W4K6_UNCTE</name>
<reference evidence="1" key="1">
    <citation type="submission" date="2019-03" db="EMBL/GenBank/DDBJ databases">
        <title>Lake Tanganyika Metagenome-Assembled Genomes (MAGs).</title>
        <authorList>
            <person name="Tran P."/>
        </authorList>
    </citation>
    <scope>NUCLEOTIDE SEQUENCE</scope>
    <source>
        <strain evidence="1">K_DeepCast_65m_m2_066</strain>
    </source>
</reference>
<dbReference type="EMBL" id="VGLS01000538">
    <property type="protein sequence ID" value="MBM3225309.1"/>
    <property type="molecule type" value="Genomic_DNA"/>
</dbReference>